<dbReference type="AlphaFoldDB" id="K1RLD2"/>
<dbReference type="EMBL" id="AJWZ01011187">
    <property type="protein sequence ID" value="EKC46218.1"/>
    <property type="molecule type" value="Genomic_DNA"/>
</dbReference>
<keyword evidence="3 6" id="KW-0808">Transferase</keyword>
<comment type="caution">
    <text evidence="6">The sequence shown here is derived from an EMBL/GenBank/DDBJ whole genome shotgun (WGS) entry which is preliminary data.</text>
</comment>
<reference evidence="6" key="1">
    <citation type="journal article" date="2013" name="Environ. Microbiol.">
        <title>Microbiota from the distal guts of lean and obese adolescents exhibit partial functional redundancy besides clear differences in community structure.</title>
        <authorList>
            <person name="Ferrer M."/>
            <person name="Ruiz A."/>
            <person name="Lanza F."/>
            <person name="Haange S.B."/>
            <person name="Oberbach A."/>
            <person name="Till H."/>
            <person name="Bargiela R."/>
            <person name="Campoy C."/>
            <person name="Segura M.T."/>
            <person name="Richter M."/>
            <person name="von Bergen M."/>
            <person name="Seifert J."/>
            <person name="Suarez A."/>
        </authorList>
    </citation>
    <scope>NUCLEOTIDE SEQUENCE</scope>
</reference>
<dbReference type="GO" id="GO:0003677">
    <property type="term" value="F:DNA binding"/>
    <property type="evidence" value="ECO:0007669"/>
    <property type="project" value="InterPro"/>
</dbReference>
<evidence type="ECO:0000313" key="6">
    <source>
        <dbReference type="EMBL" id="EKC46218.1"/>
    </source>
</evidence>
<keyword evidence="2 6" id="KW-0489">Methyltransferase</keyword>
<feature type="domain" description="DNA methylase N-4/N-6" evidence="5">
    <location>
        <begin position="107"/>
        <end position="238"/>
    </location>
</feature>
<dbReference type="InterPro" id="IPR002941">
    <property type="entry name" value="DNA_methylase_N4/N6"/>
</dbReference>
<dbReference type="Gene3D" id="3.40.50.150">
    <property type="entry name" value="Vaccinia Virus protein VP39"/>
    <property type="match status" value="1"/>
</dbReference>
<gene>
    <name evidence="6" type="ORF">OBE_16387</name>
</gene>
<evidence type="ECO:0000256" key="4">
    <source>
        <dbReference type="ARBA" id="ARBA00022691"/>
    </source>
</evidence>
<evidence type="ECO:0000256" key="3">
    <source>
        <dbReference type="ARBA" id="ARBA00022679"/>
    </source>
</evidence>
<dbReference type="GO" id="GO:0032259">
    <property type="term" value="P:methylation"/>
    <property type="evidence" value="ECO:0007669"/>
    <property type="project" value="UniProtKB-KW"/>
</dbReference>
<dbReference type="Pfam" id="PF01555">
    <property type="entry name" value="N6_N4_Mtase"/>
    <property type="match status" value="1"/>
</dbReference>
<dbReference type="SUPFAM" id="SSF53335">
    <property type="entry name" value="S-adenosyl-L-methionine-dependent methyltransferases"/>
    <property type="match status" value="1"/>
</dbReference>
<keyword evidence="4" id="KW-0949">S-adenosyl-L-methionine</keyword>
<evidence type="ECO:0000256" key="2">
    <source>
        <dbReference type="ARBA" id="ARBA00022603"/>
    </source>
</evidence>
<name>K1RLD2_9ZZZZ</name>
<dbReference type="GO" id="GO:0008170">
    <property type="term" value="F:N-methyltransferase activity"/>
    <property type="evidence" value="ECO:0007669"/>
    <property type="project" value="InterPro"/>
</dbReference>
<dbReference type="PRINTS" id="PR00506">
    <property type="entry name" value="D21N6MTFRASE"/>
</dbReference>
<comment type="similarity">
    <text evidence="1">Belongs to the N(4)/N(6)-methyltransferase family.</text>
</comment>
<protein>
    <submittedName>
        <fullName evidence="6">Site-specific DNA-methyltransferase (Adenine-specific)</fullName>
    </submittedName>
</protein>
<dbReference type="InterPro" id="IPR002052">
    <property type="entry name" value="DNA_methylase_N6_adenine_CS"/>
</dbReference>
<sequence>METTNLSKIRREKMLNTISEIKKNITDEKMLTNLSMIENELTKKKYGLIWEEHEERVDKELETQIPTFEEIKDKEIISNPNEKFNFLLEGDNLHSLYLLEKTHKEKIDVIYIDPPYNTGNKDFVYNDCYVDSEDSYRHSKWLSFMKKRLEIANELLSSNGTIFISIDDNEFAQLKLLCDDIFGESDFVTSIHWKRSESQNNSAKQLAIVGEYILCYAKNKNTHYFNKIDLKSTALKEYRYTDEKTGRKFRRGTIVDNTRGKNILEIISPNGIKKPLKV</sequence>
<proteinExistence type="inferred from homology"/>
<organism evidence="6">
    <name type="scientific">human gut metagenome</name>
    <dbReference type="NCBI Taxonomy" id="408170"/>
    <lineage>
        <taxon>unclassified sequences</taxon>
        <taxon>metagenomes</taxon>
        <taxon>organismal metagenomes</taxon>
    </lineage>
</organism>
<evidence type="ECO:0000256" key="1">
    <source>
        <dbReference type="ARBA" id="ARBA00006594"/>
    </source>
</evidence>
<dbReference type="InterPro" id="IPR002295">
    <property type="entry name" value="N4/N6-MTase_EcoPI_Mod-like"/>
</dbReference>
<dbReference type="InterPro" id="IPR029063">
    <property type="entry name" value="SAM-dependent_MTases_sf"/>
</dbReference>
<accession>K1RLD2</accession>
<dbReference type="PROSITE" id="PS00092">
    <property type="entry name" value="N6_MTASE"/>
    <property type="match status" value="1"/>
</dbReference>
<evidence type="ECO:0000259" key="5">
    <source>
        <dbReference type="Pfam" id="PF01555"/>
    </source>
</evidence>